<dbReference type="SUPFAM" id="SSF54862">
    <property type="entry name" value="4Fe-4S ferredoxins"/>
    <property type="match status" value="1"/>
</dbReference>
<dbReference type="RefSeq" id="WP_218951068.1">
    <property type="nucleotide sequence ID" value="NZ_CAADHO010000006.1"/>
</dbReference>
<dbReference type="InterPro" id="IPR009051">
    <property type="entry name" value="Helical_ferredxn"/>
</dbReference>
<dbReference type="InterPro" id="IPR017896">
    <property type="entry name" value="4Fe4S_Fe-S-bd"/>
</dbReference>
<dbReference type="Pfam" id="PF00037">
    <property type="entry name" value="Fer4"/>
    <property type="match status" value="1"/>
</dbReference>
<keyword evidence="1" id="KW-0479">Metal-binding</keyword>
<dbReference type="EMBL" id="CAADHO010000006">
    <property type="protein sequence ID" value="VFQ45806.1"/>
    <property type="molecule type" value="Genomic_DNA"/>
</dbReference>
<protein>
    <submittedName>
        <fullName evidence="5">Alpha-helical ferredoxin</fullName>
    </submittedName>
</protein>
<dbReference type="PANTHER" id="PTHR42783:SF3">
    <property type="entry name" value="GLUTAMATE SYNTHASE [NADPH] SMALL CHAIN-RELATED"/>
    <property type="match status" value="1"/>
</dbReference>
<sequence>MKREIYSSQRGNDGTSGMLRIIKEIAFSDDPRDFGYMADNVPCQHACPAATNVPGYIRCITENRYGRSYELNRVYNILPATLGRICSRPCEAACRHGEDDLGDPVNICHLKRSAADLKPAMHRIKEDLYAPSGKSVAVIGSGPAGIGAAHDLAVYGHNVTLYESMPEAGGMLRYGIPAFRLPRDILDLEIENVLRLGVALQTRVLVGHDIVLKDLLKKHDAVITTVGCMEPNRLGVEGEEMEGVISGLDYMVRTNLGQDVETGKRVIVVGDGFTAMDCARTSLRMGAESVRINILATEEHMPVDDHEIREVKVEGGRIYSLVSTHRILGTGGRVEGIEFLRTRLEDTPDGKGRIAVPIENSEFVMEADTIISAIGQHPRVDLGQPLEMDGQRIGVKAGRFLTSVDRLYAAGDCVTGASNVISALAAGRHAAHEVDELFAGRRRKALLVRFEPAEQTDREREYDFIKPVPMPTLPVEERFEEADNEVEKGYGEAEAVKESLRCYLCSLKYEIDVSRCIYCSMCIDVAPRDCIKMITSVAENPDGSYGEYNETGNWNDVVAIAIDNKRCIRCGKCYEVCPMDCITITKTELVEVDREE</sequence>
<feature type="domain" description="4Fe-4S ferredoxin-type" evidence="4">
    <location>
        <begin position="558"/>
        <end position="587"/>
    </location>
</feature>
<keyword evidence="2" id="KW-0408">Iron</keyword>
<dbReference type="InterPro" id="IPR028261">
    <property type="entry name" value="DPD_II"/>
</dbReference>
<proteinExistence type="predicted"/>
<keyword evidence="6" id="KW-1185">Reference proteome</keyword>
<keyword evidence="3" id="KW-0411">Iron-sulfur</keyword>
<evidence type="ECO:0000259" key="4">
    <source>
        <dbReference type="PROSITE" id="PS51379"/>
    </source>
</evidence>
<dbReference type="GO" id="GO:0046872">
    <property type="term" value="F:metal ion binding"/>
    <property type="evidence" value="ECO:0007669"/>
    <property type="project" value="UniProtKB-KW"/>
</dbReference>
<dbReference type="Proteomes" id="UP000507962">
    <property type="component" value="Unassembled WGS sequence"/>
</dbReference>
<evidence type="ECO:0000313" key="5">
    <source>
        <dbReference type="EMBL" id="VFQ45806.1"/>
    </source>
</evidence>
<dbReference type="PRINTS" id="PR00419">
    <property type="entry name" value="ADXRDTASE"/>
</dbReference>
<reference evidence="5 6" key="1">
    <citation type="submission" date="2019-03" db="EMBL/GenBank/DDBJ databases">
        <authorList>
            <person name="Nijsse B."/>
        </authorList>
    </citation>
    <scope>NUCLEOTIDE SEQUENCE [LARGE SCALE GENOMIC DNA]</scope>
    <source>
        <strain evidence="5">Desulfoluna butyratoxydans MSL71</strain>
    </source>
</reference>
<dbReference type="AlphaFoldDB" id="A0A4U8YNU6"/>
<organism evidence="5 6">
    <name type="scientific">Desulfoluna butyratoxydans</name>
    <dbReference type="NCBI Taxonomy" id="231438"/>
    <lineage>
        <taxon>Bacteria</taxon>
        <taxon>Pseudomonadati</taxon>
        <taxon>Thermodesulfobacteriota</taxon>
        <taxon>Desulfobacteria</taxon>
        <taxon>Desulfobacterales</taxon>
        <taxon>Desulfolunaceae</taxon>
        <taxon>Desulfoluna</taxon>
    </lineage>
</organism>
<dbReference type="PROSITE" id="PS51379">
    <property type="entry name" value="4FE4S_FER_2"/>
    <property type="match status" value="2"/>
</dbReference>
<dbReference type="SUPFAM" id="SSF46548">
    <property type="entry name" value="alpha-helical ferredoxin"/>
    <property type="match status" value="1"/>
</dbReference>
<feature type="domain" description="4Fe-4S ferredoxin-type" evidence="4">
    <location>
        <begin position="507"/>
        <end position="536"/>
    </location>
</feature>
<dbReference type="Pfam" id="PF07992">
    <property type="entry name" value="Pyr_redox_2"/>
    <property type="match status" value="1"/>
</dbReference>
<dbReference type="PANTHER" id="PTHR42783">
    <property type="entry name" value="GLUTAMATE SYNTHASE [NADPH] SMALL CHAIN"/>
    <property type="match status" value="1"/>
</dbReference>
<evidence type="ECO:0000313" key="6">
    <source>
        <dbReference type="Proteomes" id="UP000507962"/>
    </source>
</evidence>
<dbReference type="PROSITE" id="PS00198">
    <property type="entry name" value="4FE4S_FER_1"/>
    <property type="match status" value="1"/>
</dbReference>
<dbReference type="GO" id="GO:0016491">
    <property type="term" value="F:oxidoreductase activity"/>
    <property type="evidence" value="ECO:0007669"/>
    <property type="project" value="InterPro"/>
</dbReference>
<name>A0A4U8YNU6_9BACT</name>
<dbReference type="Gene3D" id="1.10.1060.10">
    <property type="entry name" value="Alpha-helical ferredoxin"/>
    <property type="match status" value="1"/>
</dbReference>
<evidence type="ECO:0000256" key="2">
    <source>
        <dbReference type="ARBA" id="ARBA00023004"/>
    </source>
</evidence>
<dbReference type="GO" id="GO:0051536">
    <property type="term" value="F:iron-sulfur cluster binding"/>
    <property type="evidence" value="ECO:0007669"/>
    <property type="project" value="UniProtKB-KW"/>
</dbReference>
<dbReference type="Gene3D" id="3.30.70.3270">
    <property type="match status" value="1"/>
</dbReference>
<accession>A0A4U8YNU6</accession>
<dbReference type="Pfam" id="PF14691">
    <property type="entry name" value="Fer4_20"/>
    <property type="match status" value="1"/>
</dbReference>
<evidence type="ECO:0000256" key="1">
    <source>
        <dbReference type="ARBA" id="ARBA00022723"/>
    </source>
</evidence>
<dbReference type="Gene3D" id="3.50.50.60">
    <property type="entry name" value="FAD/NAD(P)-binding domain"/>
    <property type="match status" value="2"/>
</dbReference>
<dbReference type="InterPro" id="IPR023753">
    <property type="entry name" value="FAD/NAD-binding_dom"/>
</dbReference>
<dbReference type="SUPFAM" id="SSF51971">
    <property type="entry name" value="Nucleotide-binding domain"/>
    <property type="match status" value="2"/>
</dbReference>
<dbReference type="InterPro" id="IPR036188">
    <property type="entry name" value="FAD/NAD-bd_sf"/>
</dbReference>
<evidence type="ECO:0000256" key="3">
    <source>
        <dbReference type="ARBA" id="ARBA00023014"/>
    </source>
</evidence>
<gene>
    <name evidence="5" type="ORF">MSL71_34680</name>
</gene>
<dbReference type="InterPro" id="IPR017900">
    <property type="entry name" value="4Fe4S_Fe_S_CS"/>
</dbReference>